<dbReference type="PATRIC" id="fig|1359199.3.peg.837"/>
<gene>
    <name evidence="1" type="ORF">RMAECT_0853</name>
</gene>
<name>A0A0F3PFE7_RICRH</name>
<proteinExistence type="predicted"/>
<evidence type="ECO:0000313" key="1">
    <source>
        <dbReference type="EMBL" id="KJV78621.1"/>
    </source>
</evidence>
<protein>
    <submittedName>
        <fullName evidence="1">Uncharacterized protein</fullName>
    </submittedName>
</protein>
<sequence length="66" mass="7430">MLVIYSNPLKAIITTTTIARPPPRGVILSWERRLLGISTKPIVGRYLVNIYVNIAVDIKEKINNVL</sequence>
<reference evidence="1 2" key="1">
    <citation type="submission" date="2015-01" db="EMBL/GenBank/DDBJ databases">
        <title>Genome Sequencing of Rickettsiales.</title>
        <authorList>
            <person name="Daugherty S.C."/>
            <person name="Su Q."/>
            <person name="Abolude K."/>
            <person name="Beier-Sexton M."/>
            <person name="Carlyon J.A."/>
            <person name="Carter R."/>
            <person name="Day N.P."/>
            <person name="Dumler S.J."/>
            <person name="Dyachenko V."/>
            <person name="Godinez A."/>
            <person name="Kurtti T.J."/>
            <person name="Lichay M."/>
            <person name="Mullins K.E."/>
            <person name="Ott S."/>
            <person name="Pappas-Brown V."/>
            <person name="Paris D.H."/>
            <person name="Patel P."/>
            <person name="Richards A.L."/>
            <person name="Sadzewicz L."/>
            <person name="Sears K."/>
            <person name="Seidman D."/>
            <person name="Sengamalay N."/>
            <person name="Stenos J."/>
            <person name="Tallon L.J."/>
            <person name="Vincent G."/>
            <person name="Fraser C.M."/>
            <person name="Munderloh U."/>
            <person name="Dunning-Hotopp J.C."/>
        </authorList>
    </citation>
    <scope>NUCLEOTIDE SEQUENCE [LARGE SCALE GENOMIC DNA]</scope>
    <source>
        <strain evidence="1 2">Ect</strain>
    </source>
</reference>
<dbReference type="Proteomes" id="UP000033591">
    <property type="component" value="Unassembled WGS sequence"/>
</dbReference>
<organism evidence="1 2">
    <name type="scientific">Rickettsia rhipicephali str. Ect</name>
    <dbReference type="NCBI Taxonomy" id="1359199"/>
    <lineage>
        <taxon>Bacteria</taxon>
        <taxon>Pseudomonadati</taxon>
        <taxon>Pseudomonadota</taxon>
        <taxon>Alphaproteobacteria</taxon>
        <taxon>Rickettsiales</taxon>
        <taxon>Rickettsiaceae</taxon>
        <taxon>Rickettsieae</taxon>
        <taxon>Rickettsia</taxon>
        <taxon>spotted fever group</taxon>
    </lineage>
</organism>
<dbReference type="AlphaFoldDB" id="A0A0F3PFE7"/>
<dbReference type="EMBL" id="LAOC01000001">
    <property type="protein sequence ID" value="KJV78621.1"/>
    <property type="molecule type" value="Genomic_DNA"/>
</dbReference>
<accession>A0A0F3PFE7</accession>
<evidence type="ECO:0000313" key="2">
    <source>
        <dbReference type="Proteomes" id="UP000033591"/>
    </source>
</evidence>
<comment type="caution">
    <text evidence="1">The sequence shown here is derived from an EMBL/GenBank/DDBJ whole genome shotgun (WGS) entry which is preliminary data.</text>
</comment>